<dbReference type="InterPro" id="IPR029787">
    <property type="entry name" value="Nucleotide_cyclase"/>
</dbReference>
<dbReference type="InterPro" id="IPR043128">
    <property type="entry name" value="Rev_trsase/Diguanyl_cyclase"/>
</dbReference>
<dbReference type="NCBIfam" id="TIGR00254">
    <property type="entry name" value="GGDEF"/>
    <property type="match status" value="1"/>
</dbReference>
<dbReference type="CDD" id="cd01948">
    <property type="entry name" value="EAL"/>
    <property type="match status" value="1"/>
</dbReference>
<dbReference type="Proteomes" id="UP000662770">
    <property type="component" value="Chromosome"/>
</dbReference>
<dbReference type="NCBIfam" id="TIGR00229">
    <property type="entry name" value="sensory_box"/>
    <property type="match status" value="1"/>
</dbReference>
<dbReference type="Gene3D" id="3.30.70.270">
    <property type="match status" value="1"/>
</dbReference>
<dbReference type="InterPro" id="IPR035965">
    <property type="entry name" value="PAS-like_dom_sf"/>
</dbReference>
<dbReference type="SMART" id="SM00052">
    <property type="entry name" value="EAL"/>
    <property type="match status" value="1"/>
</dbReference>
<keyword evidence="1" id="KW-0472">Membrane</keyword>
<dbReference type="SUPFAM" id="SSF55785">
    <property type="entry name" value="PYP-like sensor domain (PAS domain)"/>
    <property type="match status" value="1"/>
</dbReference>
<feature type="domain" description="EAL" evidence="3">
    <location>
        <begin position="561"/>
        <end position="812"/>
    </location>
</feature>
<feature type="transmembrane region" description="Helical" evidence="1">
    <location>
        <begin position="12"/>
        <end position="31"/>
    </location>
</feature>
<dbReference type="PROSITE" id="PS50112">
    <property type="entry name" value="PAS"/>
    <property type="match status" value="1"/>
</dbReference>
<evidence type="ECO:0000259" key="4">
    <source>
        <dbReference type="PROSITE" id="PS50887"/>
    </source>
</evidence>
<dbReference type="InterPro" id="IPR001633">
    <property type="entry name" value="EAL_dom"/>
</dbReference>
<reference evidence="5 6" key="1">
    <citation type="submission" date="2021-03" db="EMBL/GenBank/DDBJ databases">
        <title>Novel species identification of genus Shewanella.</title>
        <authorList>
            <person name="Liu G."/>
            <person name="Zhang Q."/>
        </authorList>
    </citation>
    <scope>NUCLEOTIDE SEQUENCE [LARGE SCALE GENOMIC DNA]</scope>
    <source>
        <strain evidence="5 6">FJAT-51800</strain>
    </source>
</reference>
<evidence type="ECO:0000259" key="3">
    <source>
        <dbReference type="PROSITE" id="PS50883"/>
    </source>
</evidence>
<dbReference type="Gene3D" id="3.20.20.450">
    <property type="entry name" value="EAL domain"/>
    <property type="match status" value="1"/>
</dbReference>
<dbReference type="EMBL" id="CP071503">
    <property type="protein sequence ID" value="QSX33646.1"/>
    <property type="molecule type" value="Genomic_DNA"/>
</dbReference>
<dbReference type="RefSeq" id="WP_207354865.1">
    <property type="nucleotide sequence ID" value="NZ_CP071503.1"/>
</dbReference>
<protein>
    <submittedName>
        <fullName evidence="5">EAL domain-containing protein</fullName>
    </submittedName>
</protein>
<dbReference type="SUPFAM" id="SSF55073">
    <property type="entry name" value="Nucleotide cyclase"/>
    <property type="match status" value="1"/>
</dbReference>
<proteinExistence type="predicted"/>
<dbReference type="InterPro" id="IPR052155">
    <property type="entry name" value="Biofilm_reg_signaling"/>
</dbReference>
<feature type="domain" description="GGDEF" evidence="4">
    <location>
        <begin position="414"/>
        <end position="552"/>
    </location>
</feature>
<dbReference type="InterPro" id="IPR000014">
    <property type="entry name" value="PAS"/>
</dbReference>
<name>A0ABX7QQ96_9GAMM</name>
<sequence length="828" mass="93975">MNLAWRDRPLFFVVGFILLYFGLFAAVYFVGQSDSVAGATQQANQFWQKQLTRSTSVLTKSVLNQDDKRIEEELNYLSSLPGAVSVVFVDDDDSVRFANHSLWLDMPVAEAFESYSVELAKTVYQSQLPISRVDEAAFVSRFYYPVSSKSDDVYHIVKLIYVESDYHQSALVAEDEFNQHFITLFFVISGLLALIALAANHYIFKPVRVLTKVAQASSPRTSAKLPLSIFDELLASIDSLHSHRKRLIDRIRDNEQRWLFAVDGNRNGLWDWDIVKGRVFFSNRWKEILGYSPTELDPDAKVWRQLLHPEDKAIAFEVLQEYLDGKADEYDSLHRLQHKDGHYLWVKNRGMIVAWDINGRPTRMLGYLADVSDDIQNQHALAFLASHDPLTNLANRAHLNQALSRLCAQHDRMKYSAVFVIDLDNFKVVNDALGHKSGDSLLVQISKRLAETAGDSLLARLGADEFSLVLEDAGQSEEEARELAFALAGDIRQSISQSLVINGHKLHISASIGIDLLRPGQVSTAGELMRCADMAMFDAKERGRDNCVIYSAEMEHQVNTQLIIQNDLRDAIERHELELYYQPIVDEHGILSGAEALLRWRHPQYGFISPADFIPVAERFGLIDNLTRWVLKDVCEFVQQNAERELPKISINISARQFNDPKFVESLLVQIKGRQLTPRAFELELTEHLFLTDLSLIKARFTELQQAGFTIAIDDFGTGYSSLSYLQHLPLSRLKIDAAFVRNIGKGEKGKTLVKAIIEMAHAMKLDVVAEGVETEEQHTYLKSQQCDWFQGYMWSKPLPAAEFARLLPRAGEVRQLVSNIKPVQNEL</sequence>
<dbReference type="CDD" id="cd00130">
    <property type="entry name" value="PAS"/>
    <property type="match status" value="1"/>
</dbReference>
<feature type="transmembrane region" description="Helical" evidence="1">
    <location>
        <begin position="181"/>
        <end position="204"/>
    </location>
</feature>
<dbReference type="InterPro" id="IPR000160">
    <property type="entry name" value="GGDEF_dom"/>
</dbReference>
<evidence type="ECO:0000259" key="2">
    <source>
        <dbReference type="PROSITE" id="PS50112"/>
    </source>
</evidence>
<dbReference type="CDD" id="cd01949">
    <property type="entry name" value="GGDEF"/>
    <property type="match status" value="1"/>
</dbReference>
<keyword evidence="6" id="KW-1185">Reference proteome</keyword>
<dbReference type="Pfam" id="PF00563">
    <property type="entry name" value="EAL"/>
    <property type="match status" value="1"/>
</dbReference>
<evidence type="ECO:0000313" key="5">
    <source>
        <dbReference type="EMBL" id="QSX33646.1"/>
    </source>
</evidence>
<dbReference type="PROSITE" id="PS50883">
    <property type="entry name" value="EAL"/>
    <property type="match status" value="1"/>
</dbReference>
<gene>
    <name evidence="5" type="ORF">JYB87_18370</name>
</gene>
<dbReference type="InterPro" id="IPR013655">
    <property type="entry name" value="PAS_fold_3"/>
</dbReference>
<dbReference type="Pfam" id="PF00990">
    <property type="entry name" value="GGDEF"/>
    <property type="match status" value="1"/>
</dbReference>
<organism evidence="5 6">
    <name type="scientific">Shewanella avicenniae</name>
    <dbReference type="NCBI Taxonomy" id="2814294"/>
    <lineage>
        <taxon>Bacteria</taxon>
        <taxon>Pseudomonadati</taxon>
        <taxon>Pseudomonadota</taxon>
        <taxon>Gammaproteobacteria</taxon>
        <taxon>Alteromonadales</taxon>
        <taxon>Shewanellaceae</taxon>
        <taxon>Shewanella</taxon>
    </lineage>
</organism>
<dbReference type="PROSITE" id="PS50887">
    <property type="entry name" value="GGDEF"/>
    <property type="match status" value="1"/>
</dbReference>
<dbReference type="PANTHER" id="PTHR44757">
    <property type="entry name" value="DIGUANYLATE CYCLASE DGCP"/>
    <property type="match status" value="1"/>
</dbReference>
<feature type="domain" description="PAS" evidence="2">
    <location>
        <begin position="279"/>
        <end position="326"/>
    </location>
</feature>
<dbReference type="InterPro" id="IPR035919">
    <property type="entry name" value="EAL_sf"/>
</dbReference>
<keyword evidence="1" id="KW-1133">Transmembrane helix</keyword>
<accession>A0ABX7QQ96</accession>
<evidence type="ECO:0000256" key="1">
    <source>
        <dbReference type="SAM" id="Phobius"/>
    </source>
</evidence>
<dbReference type="Gene3D" id="3.30.450.20">
    <property type="entry name" value="PAS domain"/>
    <property type="match status" value="1"/>
</dbReference>
<keyword evidence="1" id="KW-0812">Transmembrane</keyword>
<dbReference type="SUPFAM" id="SSF141868">
    <property type="entry name" value="EAL domain-like"/>
    <property type="match status" value="1"/>
</dbReference>
<evidence type="ECO:0000313" key="6">
    <source>
        <dbReference type="Proteomes" id="UP000662770"/>
    </source>
</evidence>
<dbReference type="PANTHER" id="PTHR44757:SF2">
    <property type="entry name" value="BIOFILM ARCHITECTURE MAINTENANCE PROTEIN MBAA"/>
    <property type="match status" value="1"/>
</dbReference>
<dbReference type="SMART" id="SM00267">
    <property type="entry name" value="GGDEF"/>
    <property type="match status" value="1"/>
</dbReference>
<dbReference type="Pfam" id="PF08447">
    <property type="entry name" value="PAS_3"/>
    <property type="match status" value="1"/>
</dbReference>